<evidence type="ECO:0000256" key="11">
    <source>
        <dbReference type="RuleBase" id="RU362031"/>
    </source>
</evidence>
<evidence type="ECO:0000256" key="5">
    <source>
        <dbReference type="ARBA" id="ARBA00022692"/>
    </source>
</evidence>
<dbReference type="GO" id="GO:0006508">
    <property type="term" value="P:proteolysis"/>
    <property type="evidence" value="ECO:0007669"/>
    <property type="project" value="UniProtKB-KW"/>
</dbReference>
<sequence length="442" mass="47922">MLVTLGVLISFHEYGHFWVARRCGVKVLRFSIGFGKPFFTRTDKHGTEFALAAIPLGGYVKMLDEREGDVAPEERHFAFNNKPVGQRIAIVSAGPIANFLLAILVYWFVFLQGTTHLAPVVYGVSPGSIAAEAGLKPGQEIVSVDGAQTASAESVLMNLLDHIGTTGDINLLVRSDNAVDSQRISLPVNQWLSDQHGEVDTLGSLGFHFYRPEIKPIIAEVLSGSAAEAAGLKAGDELLSADGQTMAGWRDWVDVIQQHAGMPMAVEYLRDDRVAQTTLKPEAVNRNGKTVGLVGIRVDVPEIPASLLRRAQYNVLSAWLPAADRTWKTAVFSLTSLMKMASGQISYKQLSGPISIAKVANDSVKSGIFRYLSLLALLSVSLGVLNLLPIPVLDGGHIFFYLIEWVKGSPVSEKIQLFAYQFGLAIVLAVMVLAVVNDISRL</sequence>
<evidence type="ECO:0000256" key="9">
    <source>
        <dbReference type="ARBA" id="ARBA00023049"/>
    </source>
</evidence>
<dbReference type="GO" id="GO:0046872">
    <property type="term" value="F:metal ion binding"/>
    <property type="evidence" value="ECO:0007669"/>
    <property type="project" value="UniProtKB-KW"/>
</dbReference>
<keyword evidence="4 13" id="KW-0645">Protease</keyword>
<keyword evidence="7 11" id="KW-0862">Zinc</keyword>
<dbReference type="Proteomes" id="UP000441399">
    <property type="component" value="Unassembled WGS sequence"/>
</dbReference>
<dbReference type="InterPro" id="IPR041489">
    <property type="entry name" value="PDZ_6"/>
</dbReference>
<comment type="cofactor">
    <cofactor evidence="1 11">
        <name>Zn(2+)</name>
        <dbReference type="ChEBI" id="CHEBI:29105"/>
    </cofactor>
</comment>
<evidence type="ECO:0000256" key="7">
    <source>
        <dbReference type="ARBA" id="ARBA00022833"/>
    </source>
</evidence>
<name>A0A5S9PWU2_9GAMM</name>
<keyword evidence="6 11" id="KW-0378">Hydrolase</keyword>
<dbReference type="GO" id="GO:0004222">
    <property type="term" value="F:metalloendopeptidase activity"/>
    <property type="evidence" value="ECO:0007669"/>
    <property type="project" value="InterPro"/>
</dbReference>
<dbReference type="InterPro" id="IPR001478">
    <property type="entry name" value="PDZ"/>
</dbReference>
<comment type="similarity">
    <text evidence="3 11">Belongs to the peptidase M50B family.</text>
</comment>
<dbReference type="PANTHER" id="PTHR42837:SF2">
    <property type="entry name" value="MEMBRANE METALLOPROTEASE ARASP2, CHLOROPLASTIC-RELATED"/>
    <property type="match status" value="1"/>
</dbReference>
<evidence type="ECO:0000256" key="10">
    <source>
        <dbReference type="ARBA" id="ARBA00023136"/>
    </source>
</evidence>
<dbReference type="Gene3D" id="2.30.42.10">
    <property type="match status" value="2"/>
</dbReference>
<dbReference type="PANTHER" id="PTHR42837">
    <property type="entry name" value="REGULATOR OF SIGMA-E PROTEASE RSEP"/>
    <property type="match status" value="1"/>
</dbReference>
<dbReference type="GO" id="GO:0016020">
    <property type="term" value="C:membrane"/>
    <property type="evidence" value="ECO:0007669"/>
    <property type="project" value="UniProtKB-SubCell"/>
</dbReference>
<feature type="transmembrane region" description="Helical" evidence="11">
    <location>
        <begin position="374"/>
        <end position="403"/>
    </location>
</feature>
<dbReference type="SMART" id="SM00228">
    <property type="entry name" value="PDZ"/>
    <property type="match status" value="2"/>
</dbReference>
<proteinExistence type="inferred from homology"/>
<evidence type="ECO:0000313" key="13">
    <source>
        <dbReference type="EMBL" id="CAA0108797.1"/>
    </source>
</evidence>
<feature type="transmembrane region" description="Helical" evidence="11">
    <location>
        <begin position="88"/>
        <end position="109"/>
    </location>
</feature>
<organism evidence="13 14">
    <name type="scientific">BD1-7 clade bacterium</name>
    <dbReference type="NCBI Taxonomy" id="2029982"/>
    <lineage>
        <taxon>Bacteria</taxon>
        <taxon>Pseudomonadati</taxon>
        <taxon>Pseudomonadota</taxon>
        <taxon>Gammaproteobacteria</taxon>
        <taxon>Cellvibrionales</taxon>
        <taxon>Spongiibacteraceae</taxon>
        <taxon>BD1-7 clade</taxon>
    </lineage>
</organism>
<dbReference type="EMBL" id="CACSIO010000012">
    <property type="protein sequence ID" value="CAA0108797.1"/>
    <property type="molecule type" value="Genomic_DNA"/>
</dbReference>
<evidence type="ECO:0000256" key="4">
    <source>
        <dbReference type="ARBA" id="ARBA00022670"/>
    </source>
</evidence>
<dbReference type="CDD" id="cd06163">
    <property type="entry name" value="S2P-M50_PDZ_RseP-like"/>
    <property type="match status" value="1"/>
</dbReference>
<keyword evidence="8 11" id="KW-1133">Transmembrane helix</keyword>
<keyword evidence="11" id="KW-0479">Metal-binding</keyword>
<dbReference type="AlphaFoldDB" id="A0A5S9PWU2"/>
<dbReference type="InterPro" id="IPR008915">
    <property type="entry name" value="Peptidase_M50"/>
</dbReference>
<accession>A0A5S9PWU2</accession>
<evidence type="ECO:0000259" key="12">
    <source>
        <dbReference type="PROSITE" id="PS50106"/>
    </source>
</evidence>
<dbReference type="EC" id="3.4.24.-" evidence="11"/>
<gene>
    <name evidence="13" type="primary">rseP</name>
    <name evidence="13" type="ORF">OPDIPICF_01389</name>
</gene>
<dbReference type="SUPFAM" id="SSF50156">
    <property type="entry name" value="PDZ domain-like"/>
    <property type="match status" value="2"/>
</dbReference>
<dbReference type="InterPro" id="IPR004387">
    <property type="entry name" value="Pept_M50_Zn"/>
</dbReference>
<reference evidence="13 14" key="1">
    <citation type="submission" date="2019-11" db="EMBL/GenBank/DDBJ databases">
        <authorList>
            <person name="Holert J."/>
        </authorList>
    </citation>
    <scope>NUCLEOTIDE SEQUENCE [LARGE SCALE GENOMIC DNA]</scope>
    <source>
        <strain evidence="13">SB11_3</strain>
    </source>
</reference>
<protein>
    <recommendedName>
        <fullName evidence="11">Zinc metalloprotease</fullName>
        <ecNumber evidence="11">3.4.24.-</ecNumber>
    </recommendedName>
</protein>
<evidence type="ECO:0000256" key="1">
    <source>
        <dbReference type="ARBA" id="ARBA00001947"/>
    </source>
</evidence>
<dbReference type="PROSITE" id="PS50106">
    <property type="entry name" value="PDZ"/>
    <property type="match status" value="1"/>
</dbReference>
<dbReference type="Pfam" id="PF02163">
    <property type="entry name" value="Peptidase_M50"/>
    <property type="match status" value="1"/>
</dbReference>
<dbReference type="NCBIfam" id="TIGR00054">
    <property type="entry name" value="RIP metalloprotease RseP"/>
    <property type="match status" value="1"/>
</dbReference>
<evidence type="ECO:0000256" key="2">
    <source>
        <dbReference type="ARBA" id="ARBA00004141"/>
    </source>
</evidence>
<dbReference type="InterPro" id="IPR036034">
    <property type="entry name" value="PDZ_sf"/>
</dbReference>
<evidence type="ECO:0000256" key="6">
    <source>
        <dbReference type="ARBA" id="ARBA00022801"/>
    </source>
</evidence>
<keyword evidence="14" id="KW-1185">Reference proteome</keyword>
<dbReference type="CDD" id="cd23081">
    <property type="entry name" value="cpPDZ_EcRseP-like"/>
    <property type="match status" value="1"/>
</dbReference>
<evidence type="ECO:0000313" key="14">
    <source>
        <dbReference type="Proteomes" id="UP000441399"/>
    </source>
</evidence>
<evidence type="ECO:0000256" key="3">
    <source>
        <dbReference type="ARBA" id="ARBA00007931"/>
    </source>
</evidence>
<keyword evidence="10 11" id="KW-0472">Membrane</keyword>
<feature type="domain" description="PDZ" evidence="12">
    <location>
        <begin position="203"/>
        <end position="248"/>
    </location>
</feature>
<keyword evidence="5 11" id="KW-0812">Transmembrane</keyword>
<evidence type="ECO:0000256" key="8">
    <source>
        <dbReference type="ARBA" id="ARBA00022989"/>
    </source>
</evidence>
<dbReference type="Pfam" id="PF17820">
    <property type="entry name" value="PDZ_6"/>
    <property type="match status" value="2"/>
</dbReference>
<feature type="transmembrane region" description="Helical" evidence="11">
    <location>
        <begin position="415"/>
        <end position="436"/>
    </location>
</feature>
<comment type="subcellular location">
    <subcellularLocation>
        <location evidence="2">Membrane</location>
        <topology evidence="2">Multi-pass membrane protein</topology>
    </subcellularLocation>
</comment>
<keyword evidence="9 11" id="KW-0482">Metalloprotease</keyword>